<dbReference type="SUPFAM" id="SSF143243">
    <property type="entry name" value="Nqo5-like"/>
    <property type="match status" value="1"/>
</dbReference>
<dbReference type="InterPro" id="IPR010218">
    <property type="entry name" value="NADH_DH_suC"/>
</dbReference>
<organism evidence="8 9">
    <name type="scientific">Phormidium yuhuli AB48</name>
    <dbReference type="NCBI Taxonomy" id="2940671"/>
    <lineage>
        <taxon>Bacteria</taxon>
        <taxon>Bacillati</taxon>
        <taxon>Cyanobacteriota</taxon>
        <taxon>Cyanophyceae</taxon>
        <taxon>Oscillatoriophycideae</taxon>
        <taxon>Oscillatoriales</taxon>
        <taxon>Oscillatoriaceae</taxon>
        <taxon>Phormidium</taxon>
        <taxon>Phormidium yuhuli</taxon>
    </lineage>
</organism>
<keyword evidence="2 3" id="KW-0813">Transport</keyword>
<feature type="region of interest" description="Disordered" evidence="6">
    <location>
        <begin position="1"/>
        <end position="24"/>
    </location>
</feature>
<sequence length="179" mass="20331">MAEESPKNGNTAEEQPEAKPVPAGPVSKWLTENGFANDALDADNLGVELIQVDSEVLIPIATALYAYGFNYLQCQGAYDAGPGQALVSFYHLIKVSDDARKPEEVRLKVFLPRDEPKVPSVYWIWKGADWQERESYDMFGIHYDGHPNLKRLLMPEDWVGFPLRKDYISPDFYEIQDAY</sequence>
<evidence type="ECO:0000313" key="9">
    <source>
        <dbReference type="Proteomes" id="UP001056708"/>
    </source>
</evidence>
<protein>
    <recommendedName>
        <fullName evidence="3">NAD(P)H-quinone oxidoreductase subunit J</fullName>
        <ecNumber evidence="3">7.1.1.-</ecNumber>
    </recommendedName>
    <alternativeName>
        <fullName evidence="3">NAD(P)H dehydrogenase, subunit J</fullName>
    </alternativeName>
    <alternativeName>
        <fullName evidence="3">NADH-plastoquinone oxidoreductase subunit J</fullName>
    </alternativeName>
    <alternativeName>
        <fullName evidence="3">NDH-1 subunit J</fullName>
        <shortName evidence="3">NDH-J</shortName>
    </alternativeName>
</protein>
<evidence type="ECO:0000256" key="4">
    <source>
        <dbReference type="RuleBase" id="RU003456"/>
    </source>
</evidence>
<dbReference type="EMBL" id="CP098611">
    <property type="protein sequence ID" value="USR92015.1"/>
    <property type="molecule type" value="Genomic_DNA"/>
</dbReference>
<keyword evidence="3 4" id="KW-0520">NAD</keyword>
<dbReference type="HAMAP" id="MF_01357">
    <property type="entry name" value="NDH1_NuoC"/>
    <property type="match status" value="1"/>
</dbReference>
<keyword evidence="3 5" id="KW-0618">Plastoquinone</keyword>
<comment type="catalytic activity">
    <reaction evidence="3 5">
        <text>a plastoquinone + NADH + (n+1) H(+)(in) = a plastoquinol + NAD(+) + n H(+)(out)</text>
        <dbReference type="Rhea" id="RHEA:42608"/>
        <dbReference type="Rhea" id="RHEA-COMP:9561"/>
        <dbReference type="Rhea" id="RHEA-COMP:9562"/>
        <dbReference type="ChEBI" id="CHEBI:15378"/>
        <dbReference type="ChEBI" id="CHEBI:17757"/>
        <dbReference type="ChEBI" id="CHEBI:57540"/>
        <dbReference type="ChEBI" id="CHEBI:57945"/>
        <dbReference type="ChEBI" id="CHEBI:62192"/>
    </reaction>
</comment>
<dbReference type="InterPro" id="IPR020396">
    <property type="entry name" value="NADH_UbQ_OxRdtase_CS"/>
</dbReference>
<comment type="subcellular location">
    <subcellularLocation>
        <location evidence="3 5">Cellular thylakoid membrane</location>
        <topology evidence="3 5">Peripheral membrane protein</topology>
        <orientation evidence="3 5">Cytoplasmic side</orientation>
    </subcellularLocation>
</comment>
<dbReference type="InterPro" id="IPR001268">
    <property type="entry name" value="NADH_UbQ_OxRdtase_30kDa_su"/>
</dbReference>
<gene>
    <name evidence="3" type="primary">ndhJ</name>
    <name evidence="8" type="ORF">NEA10_04630</name>
</gene>
<keyword evidence="3 5" id="KW-0521">NADP</keyword>
<keyword evidence="3 5" id="KW-0793">Thylakoid</keyword>
<dbReference type="InterPro" id="IPR037232">
    <property type="entry name" value="NADH_quin_OxRdtase_su_C/D-like"/>
</dbReference>
<dbReference type="EC" id="7.1.1.-" evidence="3"/>
<dbReference type="PANTHER" id="PTHR10884">
    <property type="entry name" value="NADH DEHYDROGENASE UBIQUINONE IRON-SULFUR PROTEIN 3"/>
    <property type="match status" value="1"/>
</dbReference>
<evidence type="ECO:0000256" key="6">
    <source>
        <dbReference type="SAM" id="MobiDB-lite"/>
    </source>
</evidence>
<evidence type="ECO:0000256" key="2">
    <source>
        <dbReference type="ARBA" id="ARBA00022448"/>
    </source>
</evidence>
<proteinExistence type="inferred from homology"/>
<dbReference type="Proteomes" id="UP001056708">
    <property type="component" value="Chromosome"/>
</dbReference>
<reference evidence="8" key="1">
    <citation type="submission" date="2022-06" db="EMBL/GenBank/DDBJ databases">
        <title>Genome sequence of Phormidium yuhuli AB48 isolated from an industrial photobioreactor environment.</title>
        <authorList>
            <person name="Qiu Y."/>
            <person name="Noonan A.J.C."/>
            <person name="Dofher K."/>
            <person name="Koch M."/>
            <person name="Kieft B."/>
            <person name="Lin X."/>
            <person name="Ziels R.M."/>
            <person name="Hallam S.J."/>
        </authorList>
    </citation>
    <scope>NUCLEOTIDE SEQUENCE</scope>
    <source>
        <strain evidence="8">AB48</strain>
    </source>
</reference>
<name>A0ABY5ASL8_9CYAN</name>
<accession>A0ABY5ASL8</accession>
<keyword evidence="3 4" id="KW-1278">Translocase</keyword>
<dbReference type="Pfam" id="PF00329">
    <property type="entry name" value="Complex1_30kDa"/>
    <property type="match status" value="1"/>
</dbReference>
<comment type="function">
    <text evidence="3 5">NDH-1 shuttles electrons from an unknown electron donor, via FMN and iron-sulfur (Fe-S) centers, to quinones in the respiratory and/or the photosynthetic chain. The immediate electron acceptor for the enzyme in this species is believed to be plastoquinone. Couples the redox reaction to proton translocation, and thus conserves the redox energy in a proton gradient. Cyanobacterial NDH-1 also plays a role in inorganic carbon-concentration.</text>
</comment>
<dbReference type="NCBIfam" id="NF009141">
    <property type="entry name" value="PRK12494.1"/>
    <property type="match status" value="1"/>
</dbReference>
<evidence type="ECO:0000256" key="5">
    <source>
        <dbReference type="RuleBase" id="RU003581"/>
    </source>
</evidence>
<dbReference type="Gene3D" id="3.30.460.80">
    <property type="entry name" value="NADH:ubiquinone oxidoreductase, 30kDa subunit"/>
    <property type="match status" value="1"/>
</dbReference>
<dbReference type="RefSeq" id="WP_252664094.1">
    <property type="nucleotide sequence ID" value="NZ_CP098611.1"/>
</dbReference>
<keyword evidence="3 5" id="KW-0874">Quinone</keyword>
<keyword evidence="3 5" id="KW-0472">Membrane</keyword>
<evidence type="ECO:0000256" key="1">
    <source>
        <dbReference type="ARBA" id="ARBA00007569"/>
    </source>
</evidence>
<comment type="catalytic activity">
    <reaction evidence="3 5">
        <text>a plastoquinone + NADPH + (n+1) H(+)(in) = a plastoquinol + NADP(+) + n H(+)(out)</text>
        <dbReference type="Rhea" id="RHEA:42612"/>
        <dbReference type="Rhea" id="RHEA-COMP:9561"/>
        <dbReference type="Rhea" id="RHEA-COMP:9562"/>
        <dbReference type="ChEBI" id="CHEBI:15378"/>
        <dbReference type="ChEBI" id="CHEBI:17757"/>
        <dbReference type="ChEBI" id="CHEBI:57783"/>
        <dbReference type="ChEBI" id="CHEBI:58349"/>
        <dbReference type="ChEBI" id="CHEBI:62192"/>
    </reaction>
</comment>
<comment type="similarity">
    <text evidence="1 3 4">Belongs to the complex I 30 kDa subunit family.</text>
</comment>
<dbReference type="PANTHER" id="PTHR10884:SF14">
    <property type="entry name" value="NADH DEHYDROGENASE [UBIQUINONE] IRON-SULFUR PROTEIN 3, MITOCHONDRIAL"/>
    <property type="match status" value="1"/>
</dbReference>
<evidence type="ECO:0000259" key="7">
    <source>
        <dbReference type="Pfam" id="PF00329"/>
    </source>
</evidence>
<keyword evidence="9" id="KW-1185">Reference proteome</keyword>
<evidence type="ECO:0000256" key="3">
    <source>
        <dbReference type="HAMAP-Rule" id="MF_01357"/>
    </source>
</evidence>
<feature type="domain" description="NADH:ubiquinone oxidoreductase 30kDa subunit" evidence="7">
    <location>
        <begin position="50"/>
        <end position="168"/>
    </location>
</feature>
<comment type="subunit">
    <text evidence="3 5">NDH-1 can be composed of about 15 different subunits; different subcomplexes with different compositions have been identified which probably have different functions.</text>
</comment>
<evidence type="ECO:0000313" key="8">
    <source>
        <dbReference type="EMBL" id="USR92015.1"/>
    </source>
</evidence>
<dbReference type="PROSITE" id="PS00542">
    <property type="entry name" value="COMPLEX1_30K"/>
    <property type="match status" value="1"/>
</dbReference>